<protein>
    <recommendedName>
        <fullName evidence="4">LppX_LprAFG lipoprotein</fullName>
    </recommendedName>
</protein>
<dbReference type="Gene3D" id="2.50.20.20">
    <property type="match status" value="1"/>
</dbReference>
<keyword evidence="3" id="KW-1185">Reference proteome</keyword>
<evidence type="ECO:0000313" key="2">
    <source>
        <dbReference type="EMBL" id="MBS2963320.1"/>
    </source>
</evidence>
<reference evidence="2" key="1">
    <citation type="submission" date="2021-04" db="EMBL/GenBank/DDBJ databases">
        <title>Genome based classification of Actinospica acidithermotolerans sp. nov., an actinobacterium isolated from an Indonesian hot spring.</title>
        <authorList>
            <person name="Kusuma A.B."/>
            <person name="Putra K.E."/>
            <person name="Nafisah S."/>
            <person name="Loh J."/>
            <person name="Nouioui I."/>
            <person name="Goodfellow M."/>
        </authorList>
    </citation>
    <scope>NUCLEOTIDE SEQUENCE</scope>
    <source>
        <strain evidence="2">DSM 45618</strain>
    </source>
</reference>
<dbReference type="Proteomes" id="UP000677913">
    <property type="component" value="Unassembled WGS sequence"/>
</dbReference>
<evidence type="ECO:0000256" key="1">
    <source>
        <dbReference type="SAM" id="MobiDB-lite"/>
    </source>
</evidence>
<dbReference type="EMBL" id="JAGSXH010000024">
    <property type="protein sequence ID" value="MBS2963320.1"/>
    <property type="molecule type" value="Genomic_DNA"/>
</dbReference>
<gene>
    <name evidence="2" type="ORF">KGA66_09705</name>
</gene>
<proteinExistence type="predicted"/>
<organism evidence="2 3">
    <name type="scientific">Actinocrinis puniceicyclus</name>
    <dbReference type="NCBI Taxonomy" id="977794"/>
    <lineage>
        <taxon>Bacteria</taxon>
        <taxon>Bacillati</taxon>
        <taxon>Actinomycetota</taxon>
        <taxon>Actinomycetes</taxon>
        <taxon>Catenulisporales</taxon>
        <taxon>Actinospicaceae</taxon>
        <taxon>Actinocrinis</taxon>
    </lineage>
</organism>
<accession>A0A8J7WM44</accession>
<evidence type="ECO:0000313" key="3">
    <source>
        <dbReference type="Proteomes" id="UP000677913"/>
    </source>
</evidence>
<comment type="caution">
    <text evidence="2">The sequence shown here is derived from an EMBL/GenBank/DDBJ whole genome shotgun (WGS) entry which is preliminary data.</text>
</comment>
<dbReference type="AlphaFoldDB" id="A0A8J7WM44"/>
<dbReference type="RefSeq" id="WP_211466908.1">
    <property type="nucleotide sequence ID" value="NZ_JAGSXH010000024.1"/>
</dbReference>
<feature type="region of interest" description="Disordered" evidence="1">
    <location>
        <begin position="83"/>
        <end position="104"/>
    </location>
</feature>
<sequence length="276" mass="28306">MSRWSGSARVHDRRRCLPRRRPAGPALAVVVVALGTAGALGGCSSSPRATAGESATTQLAQAAGGLDAAKTFKLTVDTRVPKSTGVPVTASPLPGPSPEPQTETIKMSGTWDVTTGLARMDGTVNSVKTTILSASGVEYVSLTAGTARSAGKKWLKVDDSDATFGDFCNPHLVAQLLRAYHEVHLVSAGHLSGTIDSSEADQHIADPNLVASLSGLPATLHFDVWTDGSGAPTKIEFALAGTGPVTTGSVRLDAFGTEAAQVSVPTINEVEQAPVG</sequence>
<name>A0A8J7WM44_9ACTN</name>
<evidence type="ECO:0008006" key="4">
    <source>
        <dbReference type="Google" id="ProtNLM"/>
    </source>
</evidence>